<evidence type="ECO:0000256" key="3">
    <source>
        <dbReference type="ARBA" id="ARBA00022989"/>
    </source>
</evidence>
<dbReference type="STRING" id="741276.A0A2S5BDH8"/>
<comment type="subcellular location">
    <subcellularLocation>
        <location evidence="1">Endomembrane system</location>
    </subcellularLocation>
</comment>
<evidence type="ECO:0000259" key="7">
    <source>
        <dbReference type="Pfam" id="PF06398"/>
    </source>
</evidence>
<dbReference type="InterPro" id="IPR052646">
    <property type="entry name" value="Peroxisomal_PEX28-32"/>
</dbReference>
<keyword evidence="2 6" id="KW-0812">Transmembrane</keyword>
<dbReference type="EMBL" id="PJQD01000021">
    <property type="protein sequence ID" value="POY74824.1"/>
    <property type="molecule type" value="Genomic_DNA"/>
</dbReference>
<dbReference type="PANTHER" id="PTHR31679">
    <property type="entry name" value="PEROXISOMAL MEMBRANE PROTEIN PEX30-RELATED"/>
    <property type="match status" value="1"/>
</dbReference>
<evidence type="ECO:0000256" key="5">
    <source>
        <dbReference type="SAM" id="MobiDB-lite"/>
    </source>
</evidence>
<keyword evidence="3 6" id="KW-1133">Transmembrane helix</keyword>
<feature type="region of interest" description="Disordered" evidence="5">
    <location>
        <begin position="425"/>
        <end position="464"/>
    </location>
</feature>
<dbReference type="GO" id="GO:0012505">
    <property type="term" value="C:endomembrane system"/>
    <property type="evidence" value="ECO:0007669"/>
    <property type="project" value="UniProtKB-SubCell"/>
</dbReference>
<evidence type="ECO:0000256" key="4">
    <source>
        <dbReference type="ARBA" id="ARBA00023136"/>
    </source>
</evidence>
<dbReference type="PANTHER" id="PTHR31679:SF2">
    <property type="entry name" value="PEROXISOMAL MEMBRANE PROTEIN PEX30-RELATED"/>
    <property type="match status" value="1"/>
</dbReference>
<evidence type="ECO:0000256" key="2">
    <source>
        <dbReference type="ARBA" id="ARBA00022692"/>
    </source>
</evidence>
<feature type="transmembrane region" description="Helical" evidence="6">
    <location>
        <begin position="86"/>
        <end position="114"/>
    </location>
</feature>
<feature type="domain" description="TECPR1-like DysF" evidence="7">
    <location>
        <begin position="42"/>
        <end position="416"/>
    </location>
</feature>
<comment type="caution">
    <text evidence="8">The sequence shown here is derived from an EMBL/GenBank/DDBJ whole genome shotgun (WGS) entry which is preliminary data.</text>
</comment>
<feature type="compositionally biased region" description="Low complexity" evidence="5">
    <location>
        <begin position="12"/>
        <end position="23"/>
    </location>
</feature>
<proteinExistence type="predicted"/>
<gene>
    <name evidence="8" type="ORF">BMF94_2097</name>
</gene>
<feature type="region of interest" description="Disordered" evidence="5">
    <location>
        <begin position="1"/>
        <end position="41"/>
    </location>
</feature>
<dbReference type="InterPro" id="IPR010482">
    <property type="entry name" value="TECPR1-like_DysF"/>
</dbReference>
<protein>
    <recommendedName>
        <fullName evidence="7">TECPR1-like DysF domain-containing protein</fullName>
    </recommendedName>
</protein>
<feature type="compositionally biased region" description="Low complexity" evidence="5">
    <location>
        <begin position="609"/>
        <end position="627"/>
    </location>
</feature>
<sequence>MKALPSLTGRDAATSPARAAHAASPLVSSTAPPASEDPSPTDLLLSTPPALIKLFALSAPIINVAATFCLLVTWKHPSFWGSLLVLLAWWGVCLFGYWVAVYGFNAAVLAFILVDYLSTARRGSAAPASSLRHRPRPATLSPAAYAQLLASAQIVAEHVQAFRTAVVHPLSLHFSFTPIRPSTPAPAYDTAWFLVTSYPFYLALTFLVPVKYLFLSAGTVAILWQAPFFTTLREILWRSVFIRWVWHICIGILRGGKGVRKEWSRTRSGLGVPGLIGALTKKEMTSTVEERPVKLKKTASSSGGVIAAVTAAPTAPAQATVPASDQPATASLMSAAVDSASEDAVAEEAAGDDVEVQFTIFENQRTDADSNPANPPSAFVLPQPSVTYVPAPTKADPGARIKKTTEWKWIEPEWHVLRSAASSVTLPNGVPGSPNPTAETGAGSASTANAANPPSPTIPRILGVSVPSFTGTASTAAPAPNGQPPQSAFSALASSLNLNPSYTSPASAGLAWHESNLFANWQVDDEGWQYGDNHFEKMGPRGGLGKYTRRRAWVRRAGLIEKTERVSGPTPIATASAGRTSTDEKQRRRSSAAAAVAAEIVKKDSLVDARSSSSSRAATTSATAGRAESPRKRRSAGPGGDVPLG</sequence>
<feature type="compositionally biased region" description="Low complexity" evidence="5">
    <location>
        <begin position="436"/>
        <end position="452"/>
    </location>
</feature>
<evidence type="ECO:0000313" key="8">
    <source>
        <dbReference type="EMBL" id="POY74824.1"/>
    </source>
</evidence>
<keyword evidence="9" id="KW-1185">Reference proteome</keyword>
<keyword evidence="4 6" id="KW-0472">Membrane</keyword>
<dbReference type="GO" id="GO:0005778">
    <property type="term" value="C:peroxisomal membrane"/>
    <property type="evidence" value="ECO:0007669"/>
    <property type="project" value="UniProtKB-ARBA"/>
</dbReference>
<dbReference type="GO" id="GO:0007031">
    <property type="term" value="P:peroxisome organization"/>
    <property type="evidence" value="ECO:0007669"/>
    <property type="project" value="TreeGrafter"/>
</dbReference>
<accession>A0A2S5BDH8</accession>
<reference evidence="8 9" key="1">
    <citation type="journal article" date="2018" name="Front. Microbiol.">
        <title>Prospects for Fungal Bioremediation of Acidic Radioactive Waste Sites: Characterization and Genome Sequence of Rhodotorula taiwanensis MD1149.</title>
        <authorList>
            <person name="Tkavc R."/>
            <person name="Matrosova V.Y."/>
            <person name="Grichenko O.E."/>
            <person name="Gostincar C."/>
            <person name="Volpe R.P."/>
            <person name="Klimenkova P."/>
            <person name="Gaidamakova E.K."/>
            <person name="Zhou C.E."/>
            <person name="Stewart B.J."/>
            <person name="Lyman M.G."/>
            <person name="Malfatti S.A."/>
            <person name="Rubinfeld B."/>
            <person name="Courtot M."/>
            <person name="Singh J."/>
            <person name="Dalgard C.L."/>
            <person name="Hamilton T."/>
            <person name="Frey K.G."/>
            <person name="Gunde-Cimerman N."/>
            <person name="Dugan L."/>
            <person name="Daly M.J."/>
        </authorList>
    </citation>
    <scope>NUCLEOTIDE SEQUENCE [LARGE SCALE GENOMIC DNA]</scope>
    <source>
        <strain evidence="8 9">MD1149</strain>
    </source>
</reference>
<evidence type="ECO:0000256" key="1">
    <source>
        <dbReference type="ARBA" id="ARBA00004308"/>
    </source>
</evidence>
<dbReference type="AlphaFoldDB" id="A0A2S5BDH8"/>
<feature type="transmembrane region" description="Helical" evidence="6">
    <location>
        <begin position="54"/>
        <end position="74"/>
    </location>
</feature>
<dbReference type="OrthoDB" id="5586090at2759"/>
<feature type="region of interest" description="Disordered" evidence="5">
    <location>
        <begin position="564"/>
        <end position="645"/>
    </location>
</feature>
<organism evidence="8 9">
    <name type="scientific">Rhodotorula taiwanensis</name>
    <dbReference type="NCBI Taxonomy" id="741276"/>
    <lineage>
        <taxon>Eukaryota</taxon>
        <taxon>Fungi</taxon>
        <taxon>Dikarya</taxon>
        <taxon>Basidiomycota</taxon>
        <taxon>Pucciniomycotina</taxon>
        <taxon>Microbotryomycetes</taxon>
        <taxon>Sporidiobolales</taxon>
        <taxon>Sporidiobolaceae</taxon>
        <taxon>Rhodotorula</taxon>
    </lineage>
</organism>
<name>A0A2S5BDH8_9BASI</name>
<evidence type="ECO:0000256" key="6">
    <source>
        <dbReference type="SAM" id="Phobius"/>
    </source>
</evidence>
<dbReference type="Proteomes" id="UP000237144">
    <property type="component" value="Unassembled WGS sequence"/>
</dbReference>
<evidence type="ECO:0000313" key="9">
    <source>
        <dbReference type="Proteomes" id="UP000237144"/>
    </source>
</evidence>
<dbReference type="Pfam" id="PF06398">
    <property type="entry name" value="Pex24p"/>
    <property type="match status" value="1"/>
</dbReference>